<accession>A0A6A6A3A7</accession>
<organism evidence="2 3">
    <name type="scientific">Dothidotthia symphoricarpi CBS 119687</name>
    <dbReference type="NCBI Taxonomy" id="1392245"/>
    <lineage>
        <taxon>Eukaryota</taxon>
        <taxon>Fungi</taxon>
        <taxon>Dikarya</taxon>
        <taxon>Ascomycota</taxon>
        <taxon>Pezizomycotina</taxon>
        <taxon>Dothideomycetes</taxon>
        <taxon>Pleosporomycetidae</taxon>
        <taxon>Pleosporales</taxon>
        <taxon>Dothidotthiaceae</taxon>
        <taxon>Dothidotthia</taxon>
    </lineage>
</organism>
<dbReference type="Proteomes" id="UP000799771">
    <property type="component" value="Unassembled WGS sequence"/>
</dbReference>
<name>A0A6A6A3A7_9PLEO</name>
<dbReference type="Pfam" id="PF06985">
    <property type="entry name" value="HET"/>
    <property type="match status" value="1"/>
</dbReference>
<dbReference type="InterPro" id="IPR010730">
    <property type="entry name" value="HET"/>
</dbReference>
<dbReference type="OrthoDB" id="5362512at2759"/>
<dbReference type="AlphaFoldDB" id="A0A6A6A3A7"/>
<dbReference type="RefSeq" id="XP_033520751.1">
    <property type="nucleotide sequence ID" value="XM_033666863.1"/>
</dbReference>
<protein>
    <submittedName>
        <fullName evidence="2">HET-domain-containing protein</fullName>
    </submittedName>
</protein>
<dbReference type="EMBL" id="ML977513">
    <property type="protein sequence ID" value="KAF2126359.1"/>
    <property type="molecule type" value="Genomic_DNA"/>
</dbReference>
<proteinExistence type="predicted"/>
<evidence type="ECO:0000259" key="1">
    <source>
        <dbReference type="Pfam" id="PF06985"/>
    </source>
</evidence>
<keyword evidence="3" id="KW-1185">Reference proteome</keyword>
<sequence length="639" mass="73167">MLDGLSPKDGHADLHSNPDNLISLSTWLIKNEWDGHADIVCSPEEAKFKWDDPPTRYEVTHLLFRYFGSIPTGDGFSRHLTSSHVPSRACDNMAQVSAWINSCLSDHDKCRKVQQDSTNAGQLPARLLDLERDRISLKCDVAGNDSIQYLTLSHMWGPNPTQQLQLVTSRLKEFQLEVPLQEMSVIFKEAVRITRALGFRYLWIDSLCIIQDSSSDWEQEASKMATTYGNAVCSIAFLFPPGNNGMVLRKDPRRWNACVVRDPTRDSKGIWISRLNSRSAIRRHDWPLFSRAWTFQEHLLCPRTLLYGQENLMWECSEVFCDELMGSLKTLEQPHRKHTWEWSWKAVTKPKLYTQMLSIRSVPALGASAKDVLEVGTIWANLVLEYRERNLTVAKDRIMAFAGIARAIHNMTGLTYLAGTWLEYIQPCLLWSHPHDHAQKPREPGSLDAPSWSWFRASLYPRDLFDFTSAPDVHLFRKSYVRRVFWAEAVSFKFPSHPKNHVPQPAFYNFAGLRLTLNALTVRTSYALDFESCLPTRIEALYGGDSSAQIDCCYDSHPLQRKKELLGDVRLALIMEFEYLDHRATYSAGLLLVPGLEEQTWRRIGVWTVDVCDIPPEHGRVQSVLNLLGECRVEEVTLV</sequence>
<dbReference type="PANTHER" id="PTHR33112">
    <property type="entry name" value="DOMAIN PROTEIN, PUTATIVE-RELATED"/>
    <property type="match status" value="1"/>
</dbReference>
<dbReference type="PANTHER" id="PTHR33112:SF8">
    <property type="entry name" value="HETEROKARYON INCOMPATIBILITY DOMAIN-CONTAINING PROTEIN"/>
    <property type="match status" value="1"/>
</dbReference>
<gene>
    <name evidence="2" type="ORF">P153DRAFT_359371</name>
</gene>
<reference evidence="2" key="1">
    <citation type="journal article" date="2020" name="Stud. Mycol.">
        <title>101 Dothideomycetes genomes: a test case for predicting lifestyles and emergence of pathogens.</title>
        <authorList>
            <person name="Haridas S."/>
            <person name="Albert R."/>
            <person name="Binder M."/>
            <person name="Bloem J."/>
            <person name="Labutti K."/>
            <person name="Salamov A."/>
            <person name="Andreopoulos B."/>
            <person name="Baker S."/>
            <person name="Barry K."/>
            <person name="Bills G."/>
            <person name="Bluhm B."/>
            <person name="Cannon C."/>
            <person name="Castanera R."/>
            <person name="Culley D."/>
            <person name="Daum C."/>
            <person name="Ezra D."/>
            <person name="Gonzalez J."/>
            <person name="Henrissat B."/>
            <person name="Kuo A."/>
            <person name="Liang C."/>
            <person name="Lipzen A."/>
            <person name="Lutzoni F."/>
            <person name="Magnuson J."/>
            <person name="Mondo S."/>
            <person name="Nolan M."/>
            <person name="Ohm R."/>
            <person name="Pangilinan J."/>
            <person name="Park H.-J."/>
            <person name="Ramirez L."/>
            <person name="Alfaro M."/>
            <person name="Sun H."/>
            <person name="Tritt A."/>
            <person name="Yoshinaga Y."/>
            <person name="Zwiers L.-H."/>
            <person name="Turgeon B."/>
            <person name="Goodwin S."/>
            <person name="Spatafora J."/>
            <person name="Crous P."/>
            <person name="Grigoriev I."/>
        </authorList>
    </citation>
    <scope>NUCLEOTIDE SEQUENCE</scope>
    <source>
        <strain evidence="2">CBS 119687</strain>
    </source>
</reference>
<evidence type="ECO:0000313" key="3">
    <source>
        <dbReference type="Proteomes" id="UP000799771"/>
    </source>
</evidence>
<feature type="domain" description="Heterokaryon incompatibility" evidence="1">
    <location>
        <begin position="149"/>
        <end position="297"/>
    </location>
</feature>
<evidence type="ECO:0000313" key="2">
    <source>
        <dbReference type="EMBL" id="KAF2126359.1"/>
    </source>
</evidence>
<dbReference type="GeneID" id="54407295"/>